<evidence type="ECO:0000313" key="6">
    <source>
        <dbReference type="Proteomes" id="UP000235145"/>
    </source>
</evidence>
<dbReference type="EMBL" id="NBSK02000004">
    <property type="protein sequence ID" value="KAJ0213878.1"/>
    <property type="molecule type" value="Genomic_DNA"/>
</dbReference>
<proteinExistence type="predicted"/>
<keyword evidence="3" id="KW-0472">Membrane</keyword>
<dbReference type="PANTHER" id="PTHR31003:SF3">
    <property type="entry name" value="HOMEODOMAIN-LIKE SUPERFAMILY PROTEIN-RELATED"/>
    <property type="match status" value="1"/>
</dbReference>
<keyword evidence="6" id="KW-1185">Reference proteome</keyword>
<sequence>MSRRSFALYIDLNGEPVDMSLSEFLVHLSTMDNDSKKVNEVVDFILNLEEELRTIASSEYQLPNCMRFLKDAIATLQNEKWKCARRIKKKETKLLESNLDIARGTRDNNENKNMNEKQIDDISAHSFLENEASSDTLDLIRSESSLQDEVLEPIVQPEYIRPDPNVVLEVTRRQRMVWSANLHRKFRFAVEALGGPKGNTNLSVIKIFMLFIYLFIFSIFYVL</sequence>
<dbReference type="PANTHER" id="PTHR31003">
    <property type="entry name" value="MYB FAMILY TRANSCRIPTION FACTOR"/>
    <property type="match status" value="1"/>
</dbReference>
<dbReference type="GO" id="GO:0003677">
    <property type="term" value="F:DNA binding"/>
    <property type="evidence" value="ECO:0007669"/>
    <property type="project" value="UniProtKB-KW"/>
</dbReference>
<dbReference type="GO" id="GO:0003700">
    <property type="term" value="F:DNA-binding transcription factor activity"/>
    <property type="evidence" value="ECO:0007669"/>
    <property type="project" value="InterPro"/>
</dbReference>
<gene>
    <name evidence="5" type="ORF">LSAT_V11C400221590</name>
</gene>
<dbReference type="InterPro" id="IPR058673">
    <property type="entry name" value="HHO5-like_N"/>
</dbReference>
<protein>
    <recommendedName>
        <fullName evidence="4">HHO5-like N-terminal domain-containing protein</fullName>
    </recommendedName>
</protein>
<evidence type="ECO:0000256" key="3">
    <source>
        <dbReference type="SAM" id="Phobius"/>
    </source>
</evidence>
<feature type="transmembrane region" description="Helical" evidence="3">
    <location>
        <begin position="204"/>
        <end position="222"/>
    </location>
</feature>
<keyword evidence="3" id="KW-0812">Transmembrane</keyword>
<evidence type="ECO:0000313" key="5">
    <source>
        <dbReference type="EMBL" id="KAJ0213878.1"/>
    </source>
</evidence>
<dbReference type="InterPro" id="IPR044787">
    <property type="entry name" value="HHO5-like"/>
</dbReference>
<name>A0A9R1W0Q5_LACSA</name>
<organism evidence="5 6">
    <name type="scientific">Lactuca sativa</name>
    <name type="common">Garden lettuce</name>
    <dbReference type="NCBI Taxonomy" id="4236"/>
    <lineage>
        <taxon>Eukaryota</taxon>
        <taxon>Viridiplantae</taxon>
        <taxon>Streptophyta</taxon>
        <taxon>Embryophyta</taxon>
        <taxon>Tracheophyta</taxon>
        <taxon>Spermatophyta</taxon>
        <taxon>Magnoliopsida</taxon>
        <taxon>eudicotyledons</taxon>
        <taxon>Gunneridae</taxon>
        <taxon>Pentapetalae</taxon>
        <taxon>asterids</taxon>
        <taxon>campanulids</taxon>
        <taxon>Asterales</taxon>
        <taxon>Asteraceae</taxon>
        <taxon>Cichorioideae</taxon>
        <taxon>Cichorieae</taxon>
        <taxon>Lactucinae</taxon>
        <taxon>Lactuca</taxon>
    </lineage>
</organism>
<evidence type="ECO:0000259" key="4">
    <source>
        <dbReference type="Pfam" id="PF26575"/>
    </source>
</evidence>
<dbReference type="Proteomes" id="UP000235145">
    <property type="component" value="Unassembled WGS sequence"/>
</dbReference>
<accession>A0A9R1W0Q5</accession>
<dbReference type="GO" id="GO:0005634">
    <property type="term" value="C:nucleus"/>
    <property type="evidence" value="ECO:0007669"/>
    <property type="project" value="UniProtKB-SubCell"/>
</dbReference>
<comment type="caution">
    <text evidence="5">The sequence shown here is derived from an EMBL/GenBank/DDBJ whole genome shotgun (WGS) entry which is preliminary data.</text>
</comment>
<evidence type="ECO:0000256" key="2">
    <source>
        <dbReference type="ARBA" id="ARBA00023125"/>
    </source>
</evidence>
<dbReference type="Pfam" id="PF26575">
    <property type="entry name" value="HHO5_N"/>
    <property type="match status" value="1"/>
</dbReference>
<keyword evidence="3" id="KW-1133">Transmembrane helix</keyword>
<comment type="subcellular location">
    <subcellularLocation>
        <location evidence="1">Nucleus</location>
    </subcellularLocation>
</comment>
<feature type="domain" description="HHO5-like N-terminal" evidence="4">
    <location>
        <begin position="18"/>
        <end position="80"/>
    </location>
</feature>
<keyword evidence="2" id="KW-0238">DNA-binding</keyword>
<reference evidence="5 6" key="1">
    <citation type="journal article" date="2017" name="Nat. Commun.">
        <title>Genome assembly with in vitro proximity ligation data and whole-genome triplication in lettuce.</title>
        <authorList>
            <person name="Reyes-Chin-Wo S."/>
            <person name="Wang Z."/>
            <person name="Yang X."/>
            <person name="Kozik A."/>
            <person name="Arikit S."/>
            <person name="Song C."/>
            <person name="Xia L."/>
            <person name="Froenicke L."/>
            <person name="Lavelle D.O."/>
            <person name="Truco M.J."/>
            <person name="Xia R."/>
            <person name="Zhu S."/>
            <person name="Xu C."/>
            <person name="Xu H."/>
            <person name="Xu X."/>
            <person name="Cox K."/>
            <person name="Korf I."/>
            <person name="Meyers B.C."/>
            <person name="Michelmore R.W."/>
        </authorList>
    </citation>
    <scope>NUCLEOTIDE SEQUENCE [LARGE SCALE GENOMIC DNA]</scope>
    <source>
        <strain evidence="6">cv. Salinas</strain>
        <tissue evidence="5">Seedlings</tissue>
    </source>
</reference>
<dbReference type="AlphaFoldDB" id="A0A9R1W0Q5"/>
<evidence type="ECO:0000256" key="1">
    <source>
        <dbReference type="ARBA" id="ARBA00004123"/>
    </source>
</evidence>